<dbReference type="SUPFAM" id="SSF88713">
    <property type="entry name" value="Glycoside hydrolase/deacetylase"/>
    <property type="match status" value="1"/>
</dbReference>
<evidence type="ECO:0000259" key="3">
    <source>
        <dbReference type="Pfam" id="PF03065"/>
    </source>
</evidence>
<evidence type="ECO:0000313" key="5">
    <source>
        <dbReference type="Proteomes" id="UP000642829"/>
    </source>
</evidence>
<protein>
    <recommendedName>
        <fullName evidence="3">Glycoside hydrolase family 57 N-terminal domain-containing protein</fullName>
    </recommendedName>
</protein>
<organism evidence="4 5">
    <name type="scientific">Cerasicoccus arenae</name>
    <dbReference type="NCBI Taxonomy" id="424488"/>
    <lineage>
        <taxon>Bacteria</taxon>
        <taxon>Pseudomonadati</taxon>
        <taxon>Verrucomicrobiota</taxon>
        <taxon>Opitutia</taxon>
        <taxon>Puniceicoccales</taxon>
        <taxon>Cerasicoccaceae</taxon>
        <taxon>Cerasicoccus</taxon>
    </lineage>
</organism>
<dbReference type="InterPro" id="IPR011330">
    <property type="entry name" value="Glyco_hydro/deAcase_b/a-brl"/>
</dbReference>
<dbReference type="Pfam" id="PF03065">
    <property type="entry name" value="Glyco_hydro_57"/>
    <property type="match status" value="1"/>
</dbReference>
<dbReference type="GO" id="GO:0005975">
    <property type="term" value="P:carbohydrate metabolic process"/>
    <property type="evidence" value="ECO:0007669"/>
    <property type="project" value="InterPro"/>
</dbReference>
<gene>
    <name evidence="4" type="ORF">GCM10007047_26700</name>
</gene>
<proteinExistence type="inferred from homology"/>
<dbReference type="EMBL" id="BMXG01000019">
    <property type="protein sequence ID" value="GHC08134.1"/>
    <property type="molecule type" value="Genomic_DNA"/>
</dbReference>
<sequence>MIDQSYEPLFDLVEQTDAKIGFEASGETLKIMADTRPKVLAKLKALMDAGKVEGVGSPFTHIMLANLSPEMGVASLKDGLDAWERYTGHRPRLGWNPECSWADFLPEIFQEAGFDSLVMDGDSFFLSFPEIREATGLDYDVRGHSNKTKLFRIAEYIKDKPEYYRYLTNVSKTSSGLKMLFRVDFFANPMLWYLMGATEGNRKDPVSLSEISDLLGDWKTRAEDSGNFLIPYAEDAEYIGTSAYFYVKQFGYARFFEHEPESVTRFAHLLNLASECGYEFATPSEIIDQSEAIEISNGQINTIERGCAWHGGTARAWLNTSHARVLDPTCQAVYQGVLRLQEVIEPVSKAGAILDQARKEVTSAYVSDSRWPPAPTSPGRFNVAESIADLKKANSSLEKAMMAAGISDQRSLYSPGIMKTQILSIEEELMAMPYFGESKAVESNVSAAAL</sequence>
<dbReference type="InterPro" id="IPR004300">
    <property type="entry name" value="Glyco_hydro_57_N"/>
</dbReference>
<comment type="similarity">
    <text evidence="1">Belongs to the glycosyl hydrolase 57 family.</text>
</comment>
<name>A0A8J3DD46_9BACT</name>
<dbReference type="Gene3D" id="3.20.110.20">
    <property type="match status" value="1"/>
</dbReference>
<keyword evidence="2" id="KW-0119">Carbohydrate metabolism</keyword>
<evidence type="ECO:0000256" key="1">
    <source>
        <dbReference type="ARBA" id="ARBA00006821"/>
    </source>
</evidence>
<reference evidence="4" key="1">
    <citation type="journal article" date="2014" name="Int. J. Syst. Evol. Microbiol.">
        <title>Complete genome sequence of Corynebacterium casei LMG S-19264T (=DSM 44701T), isolated from a smear-ripened cheese.</title>
        <authorList>
            <consortium name="US DOE Joint Genome Institute (JGI-PGF)"/>
            <person name="Walter F."/>
            <person name="Albersmeier A."/>
            <person name="Kalinowski J."/>
            <person name="Ruckert C."/>
        </authorList>
    </citation>
    <scope>NUCLEOTIDE SEQUENCE</scope>
    <source>
        <strain evidence="4">KCTC 12870</strain>
    </source>
</reference>
<reference evidence="4" key="2">
    <citation type="submission" date="2020-09" db="EMBL/GenBank/DDBJ databases">
        <authorList>
            <person name="Sun Q."/>
            <person name="Kim S."/>
        </authorList>
    </citation>
    <scope>NUCLEOTIDE SEQUENCE</scope>
    <source>
        <strain evidence="4">KCTC 12870</strain>
    </source>
</reference>
<accession>A0A8J3DD46</accession>
<dbReference type="InterPro" id="IPR052046">
    <property type="entry name" value="GH57_Enzymes"/>
</dbReference>
<keyword evidence="5" id="KW-1185">Reference proteome</keyword>
<evidence type="ECO:0000256" key="2">
    <source>
        <dbReference type="ARBA" id="ARBA00023277"/>
    </source>
</evidence>
<evidence type="ECO:0000313" key="4">
    <source>
        <dbReference type="EMBL" id="GHC08134.1"/>
    </source>
</evidence>
<dbReference type="GO" id="GO:0003824">
    <property type="term" value="F:catalytic activity"/>
    <property type="evidence" value="ECO:0007669"/>
    <property type="project" value="InterPro"/>
</dbReference>
<feature type="domain" description="Glycoside hydrolase family 57 N-terminal" evidence="3">
    <location>
        <begin position="13"/>
        <end position="182"/>
    </location>
</feature>
<dbReference type="Proteomes" id="UP000642829">
    <property type="component" value="Unassembled WGS sequence"/>
</dbReference>
<comment type="caution">
    <text evidence="4">The sequence shown here is derived from an EMBL/GenBank/DDBJ whole genome shotgun (WGS) entry which is preliminary data.</text>
</comment>
<dbReference type="PANTHER" id="PTHR36306:SF1">
    <property type="entry name" value="ALPHA-AMYLASE-RELATED"/>
    <property type="match status" value="1"/>
</dbReference>
<dbReference type="AlphaFoldDB" id="A0A8J3DD46"/>
<dbReference type="PANTHER" id="PTHR36306">
    <property type="entry name" value="ALPHA-AMYLASE-RELATED-RELATED"/>
    <property type="match status" value="1"/>
</dbReference>